<keyword evidence="2" id="KW-0808">Transferase</keyword>
<comment type="caution">
    <text evidence="2">The sequence shown here is derived from an EMBL/GenBank/DDBJ whole genome shotgun (WGS) entry which is preliminary data.</text>
</comment>
<gene>
    <name evidence="2" type="ORF">ACFFRI_05210</name>
</gene>
<dbReference type="Proteomes" id="UP001589750">
    <property type="component" value="Unassembled WGS sequence"/>
</dbReference>
<reference evidence="2 3" key="1">
    <citation type="submission" date="2024-09" db="EMBL/GenBank/DDBJ databases">
        <authorList>
            <person name="Sun Q."/>
            <person name="Mori K."/>
        </authorList>
    </citation>
    <scope>NUCLEOTIDE SEQUENCE [LARGE SCALE GENOMIC DNA]</scope>
    <source>
        <strain evidence="2 3">JCM 9626</strain>
    </source>
</reference>
<dbReference type="SUPFAM" id="SSF53448">
    <property type="entry name" value="Nucleotide-diphospho-sugar transferases"/>
    <property type="match status" value="1"/>
</dbReference>
<proteinExistence type="predicted"/>
<keyword evidence="3" id="KW-1185">Reference proteome</keyword>
<dbReference type="CDD" id="cd04182">
    <property type="entry name" value="GT_2_like_f"/>
    <property type="match status" value="1"/>
</dbReference>
<dbReference type="InterPro" id="IPR029044">
    <property type="entry name" value="Nucleotide-diphossugar_trans"/>
</dbReference>
<protein>
    <submittedName>
        <fullName evidence="2">NTP transferase domain-containing protein</fullName>
    </submittedName>
</protein>
<sequence>MTAGVLLAAGGGSRMGTPKALVRDPDGTSWLLRSIDVLREAGCDHLLVVLGAAADEARALLPDPLPDDLRVVVADDWATGMAASLSTGLSALQHDDGEVALITLVDLPDVGADVARRVVAVAAGPDSLARATYDGRPGHPVLMGREHWFPAAATVEGDAGAKDYLREHGCVGVECGDLASGRDVDSR</sequence>
<dbReference type="PANTHER" id="PTHR43777:SF1">
    <property type="entry name" value="MOLYBDENUM COFACTOR CYTIDYLYLTRANSFERASE"/>
    <property type="match status" value="1"/>
</dbReference>
<dbReference type="GO" id="GO:0016740">
    <property type="term" value="F:transferase activity"/>
    <property type="evidence" value="ECO:0007669"/>
    <property type="project" value="UniProtKB-KW"/>
</dbReference>
<evidence type="ECO:0000259" key="1">
    <source>
        <dbReference type="Pfam" id="PF12804"/>
    </source>
</evidence>
<organism evidence="2 3">
    <name type="scientific">Nocardioides plantarum</name>
    <dbReference type="NCBI Taxonomy" id="29299"/>
    <lineage>
        <taxon>Bacteria</taxon>
        <taxon>Bacillati</taxon>
        <taxon>Actinomycetota</taxon>
        <taxon>Actinomycetes</taxon>
        <taxon>Propionibacteriales</taxon>
        <taxon>Nocardioidaceae</taxon>
        <taxon>Nocardioides</taxon>
    </lineage>
</organism>
<dbReference type="EMBL" id="JBHMDG010000005">
    <property type="protein sequence ID" value="MFB9312435.1"/>
    <property type="molecule type" value="Genomic_DNA"/>
</dbReference>
<dbReference type="Gene3D" id="3.90.550.10">
    <property type="entry name" value="Spore Coat Polysaccharide Biosynthesis Protein SpsA, Chain A"/>
    <property type="match status" value="1"/>
</dbReference>
<feature type="domain" description="MobA-like NTP transferase" evidence="1">
    <location>
        <begin position="4"/>
        <end position="168"/>
    </location>
</feature>
<accession>A0ABV5K989</accession>
<evidence type="ECO:0000313" key="2">
    <source>
        <dbReference type="EMBL" id="MFB9312435.1"/>
    </source>
</evidence>
<dbReference type="PANTHER" id="PTHR43777">
    <property type="entry name" value="MOLYBDENUM COFACTOR CYTIDYLYLTRANSFERASE"/>
    <property type="match status" value="1"/>
</dbReference>
<dbReference type="Pfam" id="PF12804">
    <property type="entry name" value="NTP_transf_3"/>
    <property type="match status" value="1"/>
</dbReference>
<dbReference type="InterPro" id="IPR025877">
    <property type="entry name" value="MobA-like_NTP_Trfase"/>
</dbReference>
<evidence type="ECO:0000313" key="3">
    <source>
        <dbReference type="Proteomes" id="UP001589750"/>
    </source>
</evidence>
<name>A0ABV5K989_9ACTN</name>
<dbReference type="RefSeq" id="WP_379140746.1">
    <property type="nucleotide sequence ID" value="NZ_JBHMDG010000005.1"/>
</dbReference>